<dbReference type="NCBIfam" id="NF040566">
    <property type="entry name" value="SCO2522_fam"/>
    <property type="match status" value="1"/>
</dbReference>
<proteinExistence type="predicted"/>
<dbReference type="RefSeq" id="WP_307249938.1">
    <property type="nucleotide sequence ID" value="NZ_JAUSQZ010000001.1"/>
</dbReference>
<evidence type="ECO:0000256" key="1">
    <source>
        <dbReference type="SAM" id="MobiDB-lite"/>
    </source>
</evidence>
<protein>
    <submittedName>
        <fullName evidence="2">Uncharacterized protein</fullName>
    </submittedName>
</protein>
<evidence type="ECO:0000313" key="2">
    <source>
        <dbReference type="EMBL" id="MDP9830791.1"/>
    </source>
</evidence>
<dbReference type="EMBL" id="JAUSQZ010000001">
    <property type="protein sequence ID" value="MDP9830791.1"/>
    <property type="molecule type" value="Genomic_DNA"/>
</dbReference>
<comment type="caution">
    <text evidence="2">The sequence shown here is derived from an EMBL/GenBank/DDBJ whole genome shotgun (WGS) entry which is preliminary data.</text>
</comment>
<gene>
    <name evidence="2" type="ORF">J2S57_006540</name>
</gene>
<sequence>MSATGEFHQTEAEPRTRALAMSHLSVEVGHLYLEDLLAGPERLREQFTEVGRWLQTARASVPAPKPRISTCFLIDDYFSPDLGDPGEVITMITSAATEAGVPIDYLARESACALVRGPTGPVSPAQQLVDALVVEPPPHTTGGRPPVTQSGWLSNGRRSPGADDGSAMSVVTWEPPEQTTARGHSVFVDVELWKDEPGGRRWSCALLAAAWQWLRLGLPRYQGQPLAEPEPVPDHWPARWGDLPGVLRLDDRAAPFTAQRTLSIMSSRFLLVEAAVRTVLDQVWQDPEAARLIADGAAREGLTLPADALARVGYVLVGP</sequence>
<feature type="region of interest" description="Disordered" evidence="1">
    <location>
        <begin position="136"/>
        <end position="167"/>
    </location>
</feature>
<keyword evidence="3" id="KW-1185">Reference proteome</keyword>
<reference evidence="2 3" key="1">
    <citation type="submission" date="2023-07" db="EMBL/GenBank/DDBJ databases">
        <title>Sequencing the genomes of 1000 actinobacteria strains.</title>
        <authorList>
            <person name="Klenk H.-P."/>
        </authorList>
    </citation>
    <scope>NUCLEOTIDE SEQUENCE [LARGE SCALE GENOMIC DNA]</scope>
    <source>
        <strain evidence="2 3">DSM 44388</strain>
    </source>
</reference>
<evidence type="ECO:0000313" key="3">
    <source>
        <dbReference type="Proteomes" id="UP001235712"/>
    </source>
</evidence>
<dbReference type="InterPro" id="IPR049747">
    <property type="entry name" value="SCO2522-like"/>
</dbReference>
<dbReference type="Proteomes" id="UP001235712">
    <property type="component" value="Unassembled WGS sequence"/>
</dbReference>
<accession>A0ABT9PE73</accession>
<name>A0ABT9PE73_9ACTN</name>
<feature type="compositionally biased region" description="Polar residues" evidence="1">
    <location>
        <begin position="147"/>
        <end position="157"/>
    </location>
</feature>
<organism evidence="2 3">
    <name type="scientific">Kineosporia succinea</name>
    <dbReference type="NCBI Taxonomy" id="84632"/>
    <lineage>
        <taxon>Bacteria</taxon>
        <taxon>Bacillati</taxon>
        <taxon>Actinomycetota</taxon>
        <taxon>Actinomycetes</taxon>
        <taxon>Kineosporiales</taxon>
        <taxon>Kineosporiaceae</taxon>
        <taxon>Kineosporia</taxon>
    </lineage>
</organism>